<comment type="caution">
    <text evidence="2">The sequence shown here is derived from an EMBL/GenBank/DDBJ whole genome shotgun (WGS) entry which is preliminary data.</text>
</comment>
<feature type="domain" description="HTH arsR-type" evidence="1">
    <location>
        <begin position="12"/>
        <end position="94"/>
    </location>
</feature>
<accession>A0A543AR25</accession>
<dbReference type="InterPro" id="IPR011991">
    <property type="entry name" value="ArsR-like_HTH"/>
</dbReference>
<keyword evidence="3" id="KW-1185">Reference proteome</keyword>
<evidence type="ECO:0000313" key="2">
    <source>
        <dbReference type="EMBL" id="TQL75038.1"/>
    </source>
</evidence>
<dbReference type="SUPFAM" id="SSF46785">
    <property type="entry name" value="Winged helix' DNA-binding domain"/>
    <property type="match status" value="1"/>
</dbReference>
<organism evidence="2 3">
    <name type="scientific">Stackebrandtia endophytica</name>
    <dbReference type="NCBI Taxonomy" id="1496996"/>
    <lineage>
        <taxon>Bacteria</taxon>
        <taxon>Bacillati</taxon>
        <taxon>Actinomycetota</taxon>
        <taxon>Actinomycetes</taxon>
        <taxon>Glycomycetales</taxon>
        <taxon>Glycomycetaceae</taxon>
        <taxon>Stackebrandtia</taxon>
    </lineage>
</organism>
<dbReference type="InParanoid" id="A0A543AR25"/>
<gene>
    <name evidence="2" type="ORF">FB566_0530</name>
</gene>
<dbReference type="Gene3D" id="1.10.10.10">
    <property type="entry name" value="Winged helix-like DNA-binding domain superfamily/Winged helix DNA-binding domain"/>
    <property type="match status" value="1"/>
</dbReference>
<dbReference type="SMART" id="SM00418">
    <property type="entry name" value="HTH_ARSR"/>
    <property type="match status" value="1"/>
</dbReference>
<dbReference type="Proteomes" id="UP000317043">
    <property type="component" value="Unassembled WGS sequence"/>
</dbReference>
<protein>
    <submittedName>
        <fullName evidence="2">Helix-turn-helix protein</fullName>
    </submittedName>
</protein>
<dbReference type="InterPro" id="IPR036388">
    <property type="entry name" value="WH-like_DNA-bd_sf"/>
</dbReference>
<dbReference type="OrthoDB" id="7945987at2"/>
<reference evidence="2 3" key="1">
    <citation type="submission" date="2019-06" db="EMBL/GenBank/DDBJ databases">
        <title>Sequencing the genomes of 1000 actinobacteria strains.</title>
        <authorList>
            <person name="Klenk H.-P."/>
        </authorList>
    </citation>
    <scope>NUCLEOTIDE SEQUENCE [LARGE SCALE GENOMIC DNA]</scope>
    <source>
        <strain evidence="2 3">DSM 45928</strain>
    </source>
</reference>
<dbReference type="CDD" id="cd00090">
    <property type="entry name" value="HTH_ARSR"/>
    <property type="match status" value="1"/>
</dbReference>
<evidence type="ECO:0000259" key="1">
    <source>
        <dbReference type="SMART" id="SM00418"/>
    </source>
</evidence>
<dbReference type="EMBL" id="VFOW01000001">
    <property type="protein sequence ID" value="TQL75038.1"/>
    <property type="molecule type" value="Genomic_DNA"/>
</dbReference>
<dbReference type="GO" id="GO:0003700">
    <property type="term" value="F:DNA-binding transcription factor activity"/>
    <property type="evidence" value="ECO:0007669"/>
    <property type="project" value="InterPro"/>
</dbReference>
<dbReference type="Pfam" id="PF12840">
    <property type="entry name" value="HTH_20"/>
    <property type="match status" value="1"/>
</dbReference>
<dbReference type="RefSeq" id="WP_142034597.1">
    <property type="nucleotide sequence ID" value="NZ_JBHTGS010000002.1"/>
</dbReference>
<evidence type="ECO:0000313" key="3">
    <source>
        <dbReference type="Proteomes" id="UP000317043"/>
    </source>
</evidence>
<sequence>MTDDSWRPATVAELKSLAHPVRWRILRLCLEDARTNKELADHLDLAPATVLRHVRSLLEHGFLVAEEPRTGKRGALERPYRATRLTTRLSLESPEHPELARGIETATLDAHRAELVEAPVGASVITNRSQIRLTAKDRDEFLRRMHELWAEFHDRQDPDGERLSIMWSHISMSD</sequence>
<proteinExistence type="predicted"/>
<dbReference type="InterPro" id="IPR036390">
    <property type="entry name" value="WH_DNA-bd_sf"/>
</dbReference>
<name>A0A543AR25_9ACTN</name>
<dbReference type="AlphaFoldDB" id="A0A543AR25"/>
<dbReference type="InterPro" id="IPR001845">
    <property type="entry name" value="HTH_ArsR_DNA-bd_dom"/>
</dbReference>